<dbReference type="InterPro" id="IPR027417">
    <property type="entry name" value="P-loop_NTPase"/>
</dbReference>
<reference evidence="1 2" key="1">
    <citation type="submission" date="2023-12" db="EMBL/GenBank/DDBJ databases">
        <title>Amycolatopsis sp. V23-08.</title>
        <authorList>
            <person name="Somphong A."/>
        </authorList>
    </citation>
    <scope>NUCLEOTIDE SEQUENCE [LARGE SCALE GENOMIC DNA]</scope>
    <source>
        <strain evidence="1 2">V23-08</strain>
    </source>
</reference>
<evidence type="ECO:0000313" key="2">
    <source>
        <dbReference type="Proteomes" id="UP001304298"/>
    </source>
</evidence>
<dbReference type="Gene3D" id="3.40.50.300">
    <property type="entry name" value="P-loop containing nucleotide triphosphate hydrolases"/>
    <property type="match status" value="1"/>
</dbReference>
<evidence type="ECO:0000313" key="1">
    <source>
        <dbReference type="EMBL" id="MEA5367733.1"/>
    </source>
</evidence>
<dbReference type="RefSeq" id="WP_323337866.1">
    <property type="nucleotide sequence ID" value="NZ_JAYFSI010000027.1"/>
</dbReference>
<protein>
    <submittedName>
        <fullName evidence="1">Terminase family protein</fullName>
    </submittedName>
</protein>
<accession>A0ABU5RN68</accession>
<name>A0ABU5RN68_9PSEU</name>
<keyword evidence="2" id="KW-1185">Reference proteome</keyword>
<comment type="caution">
    <text evidence="1">The sequence shown here is derived from an EMBL/GenBank/DDBJ whole genome shotgun (WGS) entry which is preliminary data.</text>
</comment>
<dbReference type="EMBL" id="JAYFSI010000027">
    <property type="protein sequence ID" value="MEA5367733.1"/>
    <property type="molecule type" value="Genomic_DNA"/>
</dbReference>
<proteinExistence type="predicted"/>
<dbReference type="Gene3D" id="3.30.420.280">
    <property type="match status" value="1"/>
</dbReference>
<organism evidence="1 2">
    <name type="scientific">Amycolatopsis heterodermiae</name>
    <dbReference type="NCBI Taxonomy" id="3110235"/>
    <lineage>
        <taxon>Bacteria</taxon>
        <taxon>Bacillati</taxon>
        <taxon>Actinomycetota</taxon>
        <taxon>Actinomycetes</taxon>
        <taxon>Pseudonocardiales</taxon>
        <taxon>Pseudonocardiaceae</taxon>
        <taxon>Amycolatopsis</taxon>
    </lineage>
</organism>
<dbReference type="Pfam" id="PF03237">
    <property type="entry name" value="Terminase_6N"/>
    <property type="match status" value="1"/>
</dbReference>
<dbReference type="Proteomes" id="UP001304298">
    <property type="component" value="Unassembled WGS sequence"/>
</dbReference>
<sequence>MTDTRAFLSVKQQDSILDSNARLNIWEGSIRSGKTIASIVRWLTYVRTAPPGPLAVIGRTRDTIARNVLDVIADMQPSAINFTAGAPRCRILGRLIHVIGANDKKAEKVLRGLTLAGAYVDEATVIPEDFWTQLLGRLSVPGAKLFATTNPDNPAHWLRKKYLLRVGELNLATWHFGLYDNPGLSQEYKDALASEFTGLWYKRFILGHWVAAEGAIYDMLDETKHTASAPPPSAWRRGWICLDYGTSNPTHALLIVLTAPVIVGGRIAVPERLHVVAEWRHDGRAAGQLTDAQISHRLAAWASPLIEHLPEAPLTVLDPSAASLRVQMRSDGWPGLRAADNRVDVGIRAFASLLSGGRLVIDHKACPHLWDEACGYVWDDTALARGEEQPVKQDDHGPDAGRYGIMAARSVWRAWLPQLSAASEVDQAA</sequence>
<gene>
    <name evidence="1" type="ORF">VA596_49940</name>
</gene>